<dbReference type="Proteomes" id="UP000062260">
    <property type="component" value="Chromosome"/>
</dbReference>
<accession>A0A0X8FK21</accession>
<evidence type="ECO:0000256" key="1">
    <source>
        <dbReference type="ARBA" id="ARBA00022448"/>
    </source>
</evidence>
<dbReference type="SUPFAM" id="SSF52540">
    <property type="entry name" value="P-loop containing nucleoside triphosphate hydrolases"/>
    <property type="match status" value="1"/>
</dbReference>
<dbReference type="PANTHER" id="PTHR42939">
    <property type="entry name" value="ABC TRANSPORTER ATP-BINDING PROTEIN ALBC-RELATED"/>
    <property type="match status" value="1"/>
</dbReference>
<dbReference type="Pfam" id="PF00005">
    <property type="entry name" value="ABC_tran"/>
    <property type="match status" value="1"/>
</dbReference>
<dbReference type="PANTHER" id="PTHR42939:SF3">
    <property type="entry name" value="ABC TRANSPORTER ATP-BINDING COMPONENT"/>
    <property type="match status" value="1"/>
</dbReference>
<keyword evidence="5" id="KW-1185">Reference proteome</keyword>
<evidence type="ECO:0000256" key="2">
    <source>
        <dbReference type="ARBA" id="ARBA00022741"/>
    </source>
</evidence>
<dbReference type="STRING" id="128944.AWM75_01380"/>
<gene>
    <name evidence="4" type="ORF">AWM75_01380</name>
</gene>
<protein>
    <submittedName>
        <fullName evidence="4">Sodium ABC transporter ATP-binding protein</fullName>
    </submittedName>
</protein>
<organism evidence="4 5">
    <name type="scientific">Aerococcus urinaehominis</name>
    <dbReference type="NCBI Taxonomy" id="128944"/>
    <lineage>
        <taxon>Bacteria</taxon>
        <taxon>Bacillati</taxon>
        <taxon>Bacillota</taxon>
        <taxon>Bacilli</taxon>
        <taxon>Lactobacillales</taxon>
        <taxon>Aerococcaceae</taxon>
        <taxon>Aerococcus</taxon>
    </lineage>
</organism>
<dbReference type="OrthoDB" id="9804819at2"/>
<reference evidence="5" key="2">
    <citation type="submission" date="2016-01" db="EMBL/GenBank/DDBJ databases">
        <title>Six Aerococcus type strain genome sequencing and assembly using PacBio and Illumina Hiseq.</title>
        <authorList>
            <person name="Carkaci D."/>
            <person name="Dargis R."/>
            <person name="Nielsen X.C."/>
            <person name="Skovgaard O."/>
            <person name="Fuursted K."/>
            <person name="Christensen J.J."/>
        </authorList>
    </citation>
    <scope>NUCLEOTIDE SEQUENCE [LARGE SCALE GENOMIC DNA]</scope>
    <source>
        <strain evidence="5">CCUG42038B</strain>
    </source>
</reference>
<evidence type="ECO:0000256" key="3">
    <source>
        <dbReference type="ARBA" id="ARBA00022840"/>
    </source>
</evidence>
<dbReference type="SMART" id="SM00382">
    <property type="entry name" value="AAA"/>
    <property type="match status" value="1"/>
</dbReference>
<sequence length="286" mass="32330">MQYAIKMKDVTKTLGDFKIDLKNLRIPKGYITGFIGPNGAGKSTTIKLIMDLIKADTGQIDLLGYDHENEGKAARERIGFVYAENIYYENLNVCSIGNLVNGFYPKWDKDKFDSLCRDFKLPLQKKVKDLSTGMKVKLSLAVALSHNADLIILDEPTSGLDPVVRLEILDLLYDIIQDQEKTILFSTHILADLEKIADYIIFINDGRLLIQDSKDHLLENYNLIKGPLQLLDSEMRDLLIGYTERESGFDGLSEDVSSFQEIYGDKVLIEPASLDDIMIYHLKGDN</sequence>
<reference evidence="4 5" key="1">
    <citation type="journal article" date="2016" name="Genome Announc.">
        <title>Complete Genome Sequences of Aerococcus christensenii CCUG 28831T, Aerococcus sanguinicola CCUG 43001T, Aerococcus urinae CCUG 36881T, Aerococcus urinaeequi CCUG 28094T, Aerococcus urinaehominis CCUG 42038 BT, and Aerococcus viridans CCUG 4311T.</title>
        <authorList>
            <person name="Carkaci D."/>
            <person name="Dargis R."/>
            <person name="Nielsen X.C."/>
            <person name="Skovgaard O."/>
            <person name="Fuursted K."/>
            <person name="Christensen J.J."/>
        </authorList>
    </citation>
    <scope>NUCLEOTIDE SEQUENCE [LARGE SCALE GENOMIC DNA]</scope>
    <source>
        <strain evidence="4 5">CCUG42038B</strain>
    </source>
</reference>
<dbReference type="InterPro" id="IPR051782">
    <property type="entry name" value="ABC_Transporter_VariousFunc"/>
</dbReference>
<proteinExistence type="predicted"/>
<dbReference type="AlphaFoldDB" id="A0A0X8FK21"/>
<dbReference type="GO" id="GO:0016887">
    <property type="term" value="F:ATP hydrolysis activity"/>
    <property type="evidence" value="ECO:0007669"/>
    <property type="project" value="InterPro"/>
</dbReference>
<dbReference type="PROSITE" id="PS50893">
    <property type="entry name" value="ABC_TRANSPORTER_2"/>
    <property type="match status" value="1"/>
</dbReference>
<dbReference type="Gene3D" id="3.40.50.300">
    <property type="entry name" value="P-loop containing nucleotide triphosphate hydrolases"/>
    <property type="match status" value="1"/>
</dbReference>
<dbReference type="RefSeq" id="WP_067977399.1">
    <property type="nucleotide sequence ID" value="NZ_CP014163.1"/>
</dbReference>
<dbReference type="EMBL" id="CP014163">
    <property type="protein sequence ID" value="AMB98729.1"/>
    <property type="molecule type" value="Genomic_DNA"/>
</dbReference>
<evidence type="ECO:0000313" key="4">
    <source>
        <dbReference type="EMBL" id="AMB98729.1"/>
    </source>
</evidence>
<dbReference type="InterPro" id="IPR027417">
    <property type="entry name" value="P-loop_NTPase"/>
</dbReference>
<evidence type="ECO:0000313" key="5">
    <source>
        <dbReference type="Proteomes" id="UP000062260"/>
    </source>
</evidence>
<name>A0A0X8FK21_9LACT</name>
<dbReference type="InterPro" id="IPR003439">
    <property type="entry name" value="ABC_transporter-like_ATP-bd"/>
</dbReference>
<keyword evidence="1" id="KW-0813">Transport</keyword>
<dbReference type="CDD" id="cd03230">
    <property type="entry name" value="ABC_DR_subfamily_A"/>
    <property type="match status" value="1"/>
</dbReference>
<dbReference type="KEGG" id="auh:AWM75_01380"/>
<keyword evidence="2" id="KW-0547">Nucleotide-binding</keyword>
<keyword evidence="3 4" id="KW-0067">ATP-binding</keyword>
<dbReference type="GO" id="GO:0005524">
    <property type="term" value="F:ATP binding"/>
    <property type="evidence" value="ECO:0007669"/>
    <property type="project" value="UniProtKB-KW"/>
</dbReference>
<dbReference type="InterPro" id="IPR003593">
    <property type="entry name" value="AAA+_ATPase"/>
</dbReference>